<protein>
    <submittedName>
        <fullName evidence="3">Uncharacterized protein</fullName>
    </submittedName>
</protein>
<evidence type="ECO:0000313" key="4">
    <source>
        <dbReference type="Proteomes" id="UP000243006"/>
    </source>
</evidence>
<dbReference type="Proteomes" id="UP000243006">
    <property type="component" value="Unassembled WGS sequence"/>
</dbReference>
<reference evidence="3 4" key="1">
    <citation type="submission" date="2015-04" db="EMBL/GenBank/DDBJ databases">
        <title>Draft genome of the roundworm Trichinella nativa.</title>
        <authorList>
            <person name="Mitreva M."/>
        </authorList>
    </citation>
    <scope>NUCLEOTIDE SEQUENCE [LARGE SCALE GENOMIC DNA]</scope>
    <source>
        <strain evidence="3 4">ISS45</strain>
    </source>
</reference>
<keyword evidence="2" id="KW-1133">Transmembrane helix</keyword>
<feature type="region of interest" description="Disordered" evidence="1">
    <location>
        <begin position="74"/>
        <end position="102"/>
    </location>
</feature>
<accession>A0A1Y3E567</accession>
<comment type="caution">
    <text evidence="3">The sequence shown here is derived from an EMBL/GenBank/DDBJ whole genome shotgun (WGS) entry which is preliminary data.</text>
</comment>
<keyword evidence="2" id="KW-0472">Membrane</keyword>
<name>A0A1Y3E567_9BILA</name>
<feature type="compositionally biased region" description="Polar residues" evidence="1">
    <location>
        <begin position="74"/>
        <end position="88"/>
    </location>
</feature>
<sequence>MVHAGCVAVLKKLNNQLGECKIEKYNSTNSKIIVGKLCFVSFSSVLWLLQVFFYPTATVTTVGVVYCETDCSVNFSTTPTNKEQNSSEQKIRRPPRTDGQQQ</sequence>
<evidence type="ECO:0000313" key="3">
    <source>
        <dbReference type="EMBL" id="OUC40242.1"/>
    </source>
</evidence>
<dbReference type="EMBL" id="LVZM01023139">
    <property type="protein sequence ID" value="OUC40242.1"/>
    <property type="molecule type" value="Genomic_DNA"/>
</dbReference>
<proteinExistence type="predicted"/>
<keyword evidence="2" id="KW-0812">Transmembrane</keyword>
<organism evidence="3 4">
    <name type="scientific">Trichinella nativa</name>
    <dbReference type="NCBI Taxonomy" id="6335"/>
    <lineage>
        <taxon>Eukaryota</taxon>
        <taxon>Metazoa</taxon>
        <taxon>Ecdysozoa</taxon>
        <taxon>Nematoda</taxon>
        <taxon>Enoplea</taxon>
        <taxon>Dorylaimia</taxon>
        <taxon>Trichinellida</taxon>
        <taxon>Trichinellidae</taxon>
        <taxon>Trichinella</taxon>
    </lineage>
</organism>
<evidence type="ECO:0000256" key="2">
    <source>
        <dbReference type="SAM" id="Phobius"/>
    </source>
</evidence>
<gene>
    <name evidence="3" type="ORF">D917_04242</name>
</gene>
<evidence type="ECO:0000256" key="1">
    <source>
        <dbReference type="SAM" id="MobiDB-lite"/>
    </source>
</evidence>
<feature type="transmembrane region" description="Helical" evidence="2">
    <location>
        <begin position="33"/>
        <end position="54"/>
    </location>
</feature>
<dbReference type="AlphaFoldDB" id="A0A1Y3E567"/>